<name>A0AAD7AX74_9AGAR</name>
<evidence type="ECO:0000313" key="2">
    <source>
        <dbReference type="Proteomes" id="UP001221142"/>
    </source>
</evidence>
<keyword evidence="2" id="KW-1185">Reference proteome</keyword>
<reference evidence="1" key="1">
    <citation type="submission" date="2023-03" db="EMBL/GenBank/DDBJ databases">
        <title>Massive genome expansion in bonnet fungi (Mycena s.s.) driven by repeated elements and novel gene families across ecological guilds.</title>
        <authorList>
            <consortium name="Lawrence Berkeley National Laboratory"/>
            <person name="Harder C.B."/>
            <person name="Miyauchi S."/>
            <person name="Viragh M."/>
            <person name="Kuo A."/>
            <person name="Thoen E."/>
            <person name="Andreopoulos B."/>
            <person name="Lu D."/>
            <person name="Skrede I."/>
            <person name="Drula E."/>
            <person name="Henrissat B."/>
            <person name="Morin E."/>
            <person name="Kohler A."/>
            <person name="Barry K."/>
            <person name="LaButti K."/>
            <person name="Morin E."/>
            <person name="Salamov A."/>
            <person name="Lipzen A."/>
            <person name="Mereny Z."/>
            <person name="Hegedus B."/>
            <person name="Baldrian P."/>
            <person name="Stursova M."/>
            <person name="Weitz H."/>
            <person name="Taylor A."/>
            <person name="Grigoriev I.V."/>
            <person name="Nagy L.G."/>
            <person name="Martin F."/>
            <person name="Kauserud H."/>
        </authorList>
    </citation>
    <scope>NUCLEOTIDE SEQUENCE</scope>
    <source>
        <strain evidence="1">9284</strain>
    </source>
</reference>
<dbReference type="EMBL" id="JARKIF010000194">
    <property type="protein sequence ID" value="KAJ7602886.1"/>
    <property type="molecule type" value="Genomic_DNA"/>
</dbReference>
<evidence type="ECO:0000313" key="1">
    <source>
        <dbReference type="EMBL" id="KAJ7602886.1"/>
    </source>
</evidence>
<sequence>SPLDMTTPRLPPELERCIFEEAALTHRASISSLLRVAHRVHVWIEPVLYNILTVDYARVKRSPADLRDASFLASNVHHLNLSGPIPPAQLQSLLGTCTGITSLAMWLSFPLTPSPDLLPLLELLPSLRRLAVDITHLFGGPLRVQLAHPAFRSLTHLDILAAPFDEWRLYAAAGLPRMPALTHLAFRERFHPRVLRGALAYCPALRALGVVWGHGARGRRRAADVREGEVVDVRLFVLVCEDWVEDWARGAGMDVWARGEAFIARKRAGEIPGGFSLLFSSDCGLTRSF</sequence>
<dbReference type="SUPFAM" id="SSF52047">
    <property type="entry name" value="RNI-like"/>
    <property type="match status" value="1"/>
</dbReference>
<dbReference type="Gene3D" id="3.80.10.10">
    <property type="entry name" value="Ribonuclease Inhibitor"/>
    <property type="match status" value="1"/>
</dbReference>
<organism evidence="1 2">
    <name type="scientific">Roridomyces roridus</name>
    <dbReference type="NCBI Taxonomy" id="1738132"/>
    <lineage>
        <taxon>Eukaryota</taxon>
        <taxon>Fungi</taxon>
        <taxon>Dikarya</taxon>
        <taxon>Basidiomycota</taxon>
        <taxon>Agaricomycotina</taxon>
        <taxon>Agaricomycetes</taxon>
        <taxon>Agaricomycetidae</taxon>
        <taxon>Agaricales</taxon>
        <taxon>Marasmiineae</taxon>
        <taxon>Mycenaceae</taxon>
        <taxon>Roridomyces</taxon>
    </lineage>
</organism>
<protein>
    <submittedName>
        <fullName evidence="1">Uncharacterized protein</fullName>
    </submittedName>
</protein>
<accession>A0AAD7AX74</accession>
<proteinExistence type="predicted"/>
<dbReference type="Proteomes" id="UP001221142">
    <property type="component" value="Unassembled WGS sequence"/>
</dbReference>
<comment type="caution">
    <text evidence="1">The sequence shown here is derived from an EMBL/GenBank/DDBJ whole genome shotgun (WGS) entry which is preliminary data.</text>
</comment>
<gene>
    <name evidence="1" type="ORF">FB45DRAFT_964507</name>
</gene>
<dbReference type="InterPro" id="IPR032675">
    <property type="entry name" value="LRR_dom_sf"/>
</dbReference>
<feature type="non-terminal residue" evidence="1">
    <location>
        <position position="1"/>
    </location>
</feature>
<dbReference type="AlphaFoldDB" id="A0AAD7AX74"/>